<dbReference type="InterPro" id="IPR036388">
    <property type="entry name" value="WH-like_DNA-bd_sf"/>
</dbReference>
<evidence type="ECO:0000259" key="7">
    <source>
        <dbReference type="Pfam" id="PF08281"/>
    </source>
</evidence>
<keyword evidence="3" id="KW-0731">Sigma factor</keyword>
<keyword evidence="9" id="KW-1185">Reference proteome</keyword>
<dbReference type="PATRIC" id="fig|1492898.3.peg.4962"/>
<dbReference type="InterPro" id="IPR013324">
    <property type="entry name" value="RNA_pol_sigma_r3/r4-like"/>
</dbReference>
<dbReference type="SUPFAM" id="SSF88946">
    <property type="entry name" value="Sigma2 domain of RNA polymerase sigma factors"/>
    <property type="match status" value="1"/>
</dbReference>
<keyword evidence="5" id="KW-0804">Transcription</keyword>
<dbReference type="Pfam" id="PF04542">
    <property type="entry name" value="Sigma70_r2"/>
    <property type="match status" value="1"/>
</dbReference>
<evidence type="ECO:0000256" key="2">
    <source>
        <dbReference type="ARBA" id="ARBA00023015"/>
    </source>
</evidence>
<protein>
    <submittedName>
        <fullName evidence="8">RNA polymerase sigma70 factor</fullName>
    </submittedName>
</protein>
<feature type="domain" description="RNA polymerase sigma-70 region 2" evidence="6">
    <location>
        <begin position="32"/>
        <end position="98"/>
    </location>
</feature>
<evidence type="ECO:0000313" key="8">
    <source>
        <dbReference type="EMBL" id="ANE52901.1"/>
    </source>
</evidence>
<dbReference type="InterPro" id="IPR014284">
    <property type="entry name" value="RNA_pol_sigma-70_dom"/>
</dbReference>
<dbReference type="OrthoDB" id="1116873at2"/>
<dbReference type="Gene3D" id="1.10.1740.10">
    <property type="match status" value="1"/>
</dbReference>
<dbReference type="InterPro" id="IPR039425">
    <property type="entry name" value="RNA_pol_sigma-70-like"/>
</dbReference>
<dbReference type="STRING" id="1492898.SY85_22880"/>
<dbReference type="Pfam" id="PF08281">
    <property type="entry name" value="Sigma70_r4_2"/>
    <property type="match status" value="1"/>
</dbReference>
<dbReference type="EMBL" id="CP011390">
    <property type="protein sequence ID" value="ANE52901.1"/>
    <property type="molecule type" value="Genomic_DNA"/>
</dbReference>
<evidence type="ECO:0000256" key="4">
    <source>
        <dbReference type="ARBA" id="ARBA00023125"/>
    </source>
</evidence>
<dbReference type="KEGG" id="fla:SY85_22880"/>
<dbReference type="InterPro" id="IPR013325">
    <property type="entry name" value="RNA_pol_sigma_r2"/>
</dbReference>
<keyword evidence="4" id="KW-0238">DNA-binding</keyword>
<dbReference type="Gene3D" id="1.10.10.10">
    <property type="entry name" value="Winged helix-like DNA-binding domain superfamily/Winged helix DNA-binding domain"/>
    <property type="match status" value="1"/>
</dbReference>
<dbReference type="NCBIfam" id="TIGR02937">
    <property type="entry name" value="sigma70-ECF"/>
    <property type="match status" value="1"/>
</dbReference>
<dbReference type="SUPFAM" id="SSF88659">
    <property type="entry name" value="Sigma3 and sigma4 domains of RNA polymerase sigma factors"/>
    <property type="match status" value="1"/>
</dbReference>
<accession>A0A172U0L9</accession>
<reference evidence="9" key="1">
    <citation type="submission" date="2015-01" db="EMBL/GenBank/DDBJ databases">
        <title>Flavisolibacter sp./LCS9/ whole genome sequencing.</title>
        <authorList>
            <person name="Kim M.K."/>
            <person name="Srinivasan S."/>
            <person name="Lee J.-J."/>
        </authorList>
    </citation>
    <scope>NUCLEOTIDE SEQUENCE [LARGE SCALE GENOMIC DNA]</scope>
    <source>
        <strain evidence="9">LCS9</strain>
    </source>
</reference>
<dbReference type="RefSeq" id="WP_066408181.1">
    <property type="nucleotide sequence ID" value="NZ_CP011390.1"/>
</dbReference>
<gene>
    <name evidence="8" type="ORF">SY85_22880</name>
</gene>
<proteinExistence type="inferred from homology"/>
<sequence length="200" mass="23511">MSFLKNISSPLTDAELVQQYKQSTDLQVLGTLYQRYMDLVYGVCLKYLKEPEDAKDAVINLFEELVSKVQKHEIENFRSWLYQVSKNHCLMRLRSAQKTILVKMDTGLMQSEENVHLDGVFEKEESFKQLEYCLERLISEQRQVIELFYLQGKCYNEIADQTGIEWNKVRSFIQNGRRNLKLCMEKRSLETTLKNETSGS</sequence>
<evidence type="ECO:0000256" key="1">
    <source>
        <dbReference type="ARBA" id="ARBA00010641"/>
    </source>
</evidence>
<name>A0A172U0L9_9BACT</name>
<dbReference type="GO" id="GO:0003677">
    <property type="term" value="F:DNA binding"/>
    <property type="evidence" value="ECO:0007669"/>
    <property type="project" value="UniProtKB-KW"/>
</dbReference>
<dbReference type="PANTHER" id="PTHR43133:SF8">
    <property type="entry name" value="RNA POLYMERASE SIGMA FACTOR HI_1459-RELATED"/>
    <property type="match status" value="1"/>
</dbReference>
<dbReference type="InterPro" id="IPR007627">
    <property type="entry name" value="RNA_pol_sigma70_r2"/>
</dbReference>
<feature type="domain" description="RNA polymerase sigma factor 70 region 4 type 2" evidence="7">
    <location>
        <begin position="129"/>
        <end position="180"/>
    </location>
</feature>
<dbReference type="GO" id="GO:0006352">
    <property type="term" value="P:DNA-templated transcription initiation"/>
    <property type="evidence" value="ECO:0007669"/>
    <property type="project" value="InterPro"/>
</dbReference>
<dbReference type="PANTHER" id="PTHR43133">
    <property type="entry name" value="RNA POLYMERASE ECF-TYPE SIGMA FACTO"/>
    <property type="match status" value="1"/>
</dbReference>
<evidence type="ECO:0000256" key="3">
    <source>
        <dbReference type="ARBA" id="ARBA00023082"/>
    </source>
</evidence>
<dbReference type="Proteomes" id="UP000077177">
    <property type="component" value="Chromosome"/>
</dbReference>
<organism evidence="8 9">
    <name type="scientific">Flavisolibacter tropicus</name>
    <dbReference type="NCBI Taxonomy" id="1492898"/>
    <lineage>
        <taxon>Bacteria</taxon>
        <taxon>Pseudomonadati</taxon>
        <taxon>Bacteroidota</taxon>
        <taxon>Chitinophagia</taxon>
        <taxon>Chitinophagales</taxon>
        <taxon>Chitinophagaceae</taxon>
        <taxon>Flavisolibacter</taxon>
    </lineage>
</organism>
<evidence type="ECO:0000313" key="9">
    <source>
        <dbReference type="Proteomes" id="UP000077177"/>
    </source>
</evidence>
<reference evidence="8 9" key="2">
    <citation type="journal article" date="2016" name="Int. J. Syst. Evol. Microbiol.">
        <title>Flavisolibacter tropicus sp. nov., isolated from tropical soil.</title>
        <authorList>
            <person name="Lee J.J."/>
            <person name="Kang M.S."/>
            <person name="Kim G.S."/>
            <person name="Lee C.S."/>
            <person name="Lim S."/>
            <person name="Lee J."/>
            <person name="Roh S.H."/>
            <person name="Kang H."/>
            <person name="Ha J.M."/>
            <person name="Bae S."/>
            <person name="Jung H.Y."/>
            <person name="Kim M.K."/>
        </authorList>
    </citation>
    <scope>NUCLEOTIDE SEQUENCE [LARGE SCALE GENOMIC DNA]</scope>
    <source>
        <strain evidence="8 9">LCS9</strain>
    </source>
</reference>
<dbReference type="InterPro" id="IPR013249">
    <property type="entry name" value="RNA_pol_sigma70_r4_t2"/>
</dbReference>
<keyword evidence="2" id="KW-0805">Transcription regulation</keyword>
<dbReference type="AlphaFoldDB" id="A0A172U0L9"/>
<dbReference type="GO" id="GO:0016987">
    <property type="term" value="F:sigma factor activity"/>
    <property type="evidence" value="ECO:0007669"/>
    <property type="project" value="UniProtKB-KW"/>
</dbReference>
<evidence type="ECO:0000259" key="6">
    <source>
        <dbReference type="Pfam" id="PF04542"/>
    </source>
</evidence>
<comment type="similarity">
    <text evidence="1">Belongs to the sigma-70 factor family. ECF subfamily.</text>
</comment>
<evidence type="ECO:0000256" key="5">
    <source>
        <dbReference type="ARBA" id="ARBA00023163"/>
    </source>
</evidence>